<keyword evidence="3" id="KW-1185">Reference proteome</keyword>
<dbReference type="GO" id="GO:0050504">
    <property type="term" value="F:mannosyl-3-phosphoglycerate synthase activity"/>
    <property type="evidence" value="ECO:0007669"/>
    <property type="project" value="InterPro"/>
</dbReference>
<feature type="region of interest" description="Disordered" evidence="1">
    <location>
        <begin position="294"/>
        <end position="314"/>
    </location>
</feature>
<name>A0A8H7MJX4_9PLEO</name>
<reference evidence="2" key="2">
    <citation type="submission" date="2020-09" db="EMBL/GenBank/DDBJ databases">
        <title>Reference genome assembly for Australian Ascochyta lentis isolate Al4.</title>
        <authorList>
            <person name="Lee R.C."/>
            <person name="Farfan-Caceres L.M."/>
            <person name="Debler J.W."/>
            <person name="Williams A.H."/>
            <person name="Henares B.M."/>
        </authorList>
    </citation>
    <scope>NUCLEOTIDE SEQUENCE</scope>
    <source>
        <strain evidence="2">Al4</strain>
    </source>
</reference>
<dbReference type="OrthoDB" id="10013407at2759"/>
<evidence type="ECO:0000313" key="2">
    <source>
        <dbReference type="EMBL" id="KAF9697958.1"/>
    </source>
</evidence>
<evidence type="ECO:0000256" key="1">
    <source>
        <dbReference type="SAM" id="MobiDB-lite"/>
    </source>
</evidence>
<proteinExistence type="predicted"/>
<organism evidence="2 3">
    <name type="scientific">Ascochyta lentis</name>
    <dbReference type="NCBI Taxonomy" id="205686"/>
    <lineage>
        <taxon>Eukaryota</taxon>
        <taxon>Fungi</taxon>
        <taxon>Dikarya</taxon>
        <taxon>Ascomycota</taxon>
        <taxon>Pezizomycotina</taxon>
        <taxon>Dothideomycetes</taxon>
        <taxon>Pleosporomycetidae</taxon>
        <taxon>Pleosporales</taxon>
        <taxon>Pleosporineae</taxon>
        <taxon>Didymellaceae</taxon>
        <taxon>Ascochyta</taxon>
    </lineage>
</organism>
<dbReference type="EMBL" id="RZGK01000007">
    <property type="protein sequence ID" value="KAF9697958.1"/>
    <property type="molecule type" value="Genomic_DNA"/>
</dbReference>
<dbReference type="Gene3D" id="3.90.550.10">
    <property type="entry name" value="Spore Coat Polysaccharide Biosynthesis Protein SpsA, Chain A"/>
    <property type="match status" value="1"/>
</dbReference>
<comment type="caution">
    <text evidence="2">The sequence shown here is derived from an EMBL/GenBank/DDBJ whole genome shotgun (WGS) entry which is preliminary data.</text>
</comment>
<evidence type="ECO:0008006" key="4">
    <source>
        <dbReference type="Google" id="ProtNLM"/>
    </source>
</evidence>
<gene>
    <name evidence="2" type="ORF">EKO04_003967</name>
</gene>
<evidence type="ECO:0000313" key="3">
    <source>
        <dbReference type="Proteomes" id="UP000651452"/>
    </source>
</evidence>
<dbReference type="InterPro" id="IPR012812">
    <property type="entry name" value="Osmo_MPG_synth"/>
</dbReference>
<dbReference type="GO" id="GO:0005737">
    <property type="term" value="C:cytoplasm"/>
    <property type="evidence" value="ECO:0007669"/>
    <property type="project" value="InterPro"/>
</dbReference>
<reference evidence="2" key="1">
    <citation type="submission" date="2018-12" db="EMBL/GenBank/DDBJ databases">
        <authorList>
            <person name="Syme R.A."/>
            <person name="Farfan-Caceres L."/>
            <person name="Lichtenzveig J."/>
        </authorList>
    </citation>
    <scope>NUCLEOTIDE SEQUENCE</scope>
    <source>
        <strain evidence="2">Al4</strain>
    </source>
</reference>
<dbReference type="GO" id="GO:0051479">
    <property type="term" value="P:mannosylglycerate biosynthetic process"/>
    <property type="evidence" value="ECO:0007669"/>
    <property type="project" value="InterPro"/>
</dbReference>
<dbReference type="AlphaFoldDB" id="A0A8H7MJX4"/>
<dbReference type="Proteomes" id="UP000651452">
    <property type="component" value="Unassembled WGS sequence"/>
</dbReference>
<protein>
    <recommendedName>
        <fullName evidence="4">Mannosyl-3-phosphoglycerate synthase</fullName>
    </recommendedName>
</protein>
<dbReference type="InterPro" id="IPR029044">
    <property type="entry name" value="Nucleotide-diphossugar_trans"/>
</dbReference>
<accession>A0A8H7MJX4</accession>
<dbReference type="Pfam" id="PF09488">
    <property type="entry name" value="Osmo_MPGsynth"/>
    <property type="match status" value="1"/>
</dbReference>
<sequence>MQLNTKPRSTLVGNVEIHDLFRVVELDSGLIAGPNKRRSLTDGTSNISLSHTSLQAIETQLAIVVPCMDEEHFILEGVLHGIPHDCLIVLVSNSMTDNFKNECKILTDFCTDTKREGIAIHQQDSGLARAFFDAGMPNILDNASEPDTLGRIRNGKGEAMMIGTVFAKLAGAVHEYCKVYAAGLHYALHGTGPENTDTDKQPHAMIRIKWKSKPKIIDGKLVPQESGRCSRVVNQWMNRLLNSFADESINQDLIKTANAGEHAMSIDLALQLSFATGYAVEPFQLIDAWERSGAFPLSTPPQTGTAQQNPPPPARLTRKVEILQIETLNPHIHDFGKGEEHIQRMQVQGLGTTYHSRLAPQEFKDELKEYVKEELSSQVDEGGVPQRARVYPPLEGMDFGVFEDVLKAQAGTLDMVGGF</sequence>